<dbReference type="AlphaFoldDB" id="A0A2P7S5C8"/>
<dbReference type="SMART" id="SM00421">
    <property type="entry name" value="HTH_LUXR"/>
    <property type="match status" value="1"/>
</dbReference>
<evidence type="ECO:0000259" key="1">
    <source>
        <dbReference type="SMART" id="SM00421"/>
    </source>
</evidence>
<dbReference type="InterPro" id="IPR000792">
    <property type="entry name" value="Tscrpt_reg_LuxR_C"/>
</dbReference>
<dbReference type="EMBL" id="PXYK01000016">
    <property type="protein sequence ID" value="PSJ57686.1"/>
    <property type="molecule type" value="Genomic_DNA"/>
</dbReference>
<protein>
    <recommendedName>
        <fullName evidence="1">HTH luxR-type domain-containing protein</fullName>
    </recommendedName>
</protein>
<comment type="caution">
    <text evidence="2">The sequence shown here is derived from an EMBL/GenBank/DDBJ whole genome shotgun (WGS) entry which is preliminary data.</text>
</comment>
<dbReference type="InterPro" id="IPR016032">
    <property type="entry name" value="Sig_transdc_resp-reg_C-effctor"/>
</dbReference>
<dbReference type="Gene3D" id="1.10.10.10">
    <property type="entry name" value="Winged helix-like DNA-binding domain superfamily/Winged helix DNA-binding domain"/>
    <property type="match status" value="1"/>
</dbReference>
<keyword evidence="3" id="KW-1185">Reference proteome</keyword>
<sequence length="377" mass="40275">MDHDGVSLLAARMAGAIDAASLGSGPWNEVPKLFAQAFPGSFSSLHSIGLTDGRVGFLTAHNIDPDFLRTFVEHYTFINPWNESHWTRVPSGTVNLSEEVSPARLFSRSEFYNDWLAPQDVDAAAAVKIDGGNGQSALFMIHYPLALADNYNAAVAEVLRRVRGNLQRTVEIAGRLRSSAEGAAASAALVERGRGAAFVIDGERRLRDANTEAARLFTAGRAVVVRSGRCHLAAKEADERFGAMLSALVRGVPADGARLSFRDAEGAWQVAMAALPAPPDAGLASLFSPRRMVLVLVTDLGAASRASGDFSALAATFHLTPAEIAFCNRLFQGDSVSEAADRLGIALETARTRLKSIQQKTGTSRQGQLMLLLSRLS</sequence>
<dbReference type="InterPro" id="IPR036388">
    <property type="entry name" value="WH-like_DNA-bd_sf"/>
</dbReference>
<proteinExistence type="predicted"/>
<dbReference type="GO" id="GO:0003677">
    <property type="term" value="F:DNA binding"/>
    <property type="evidence" value="ECO:0007669"/>
    <property type="project" value="InterPro"/>
</dbReference>
<dbReference type="OrthoDB" id="4457864at2"/>
<dbReference type="GO" id="GO:0006355">
    <property type="term" value="P:regulation of DNA-templated transcription"/>
    <property type="evidence" value="ECO:0007669"/>
    <property type="project" value="InterPro"/>
</dbReference>
<dbReference type="Proteomes" id="UP000241229">
    <property type="component" value="Unassembled WGS sequence"/>
</dbReference>
<evidence type="ECO:0000313" key="3">
    <source>
        <dbReference type="Proteomes" id="UP000241229"/>
    </source>
</evidence>
<name>A0A2P7S5C8_9HYPH</name>
<feature type="domain" description="HTH luxR-type" evidence="1">
    <location>
        <begin position="316"/>
        <end position="373"/>
    </location>
</feature>
<reference evidence="2 3" key="1">
    <citation type="submission" date="2018-03" db="EMBL/GenBank/DDBJ databases">
        <title>The draft genome of Mesorhizobium sp. 6GN-30.</title>
        <authorList>
            <person name="Liu L."/>
            <person name="Li L."/>
            <person name="Wang T."/>
            <person name="Zhang X."/>
            <person name="Liang L."/>
        </authorList>
    </citation>
    <scope>NUCLEOTIDE SEQUENCE [LARGE SCALE GENOMIC DNA]</scope>
    <source>
        <strain evidence="2 3">6GN30</strain>
    </source>
</reference>
<gene>
    <name evidence="2" type="ORF">C7I84_16765</name>
</gene>
<dbReference type="RefSeq" id="WP_106773366.1">
    <property type="nucleotide sequence ID" value="NZ_PXYK01000016.1"/>
</dbReference>
<evidence type="ECO:0000313" key="2">
    <source>
        <dbReference type="EMBL" id="PSJ57686.1"/>
    </source>
</evidence>
<dbReference type="SUPFAM" id="SSF46894">
    <property type="entry name" value="C-terminal effector domain of the bipartite response regulators"/>
    <property type="match status" value="1"/>
</dbReference>
<accession>A0A2P7S5C8</accession>
<organism evidence="2 3">
    <name type="scientific">Kumtagia ephedrae</name>
    <dbReference type="NCBI Taxonomy" id="2116701"/>
    <lineage>
        <taxon>Bacteria</taxon>
        <taxon>Pseudomonadati</taxon>
        <taxon>Pseudomonadota</taxon>
        <taxon>Alphaproteobacteria</taxon>
        <taxon>Hyphomicrobiales</taxon>
        <taxon>Phyllobacteriaceae</taxon>
        <taxon>Kumtagia</taxon>
    </lineage>
</organism>